<keyword evidence="5 7" id="KW-0472">Membrane</keyword>
<proteinExistence type="predicted"/>
<evidence type="ECO:0000313" key="8">
    <source>
        <dbReference type="EMBL" id="TCS82950.1"/>
    </source>
</evidence>
<keyword evidence="8" id="KW-0282">Flagellum</keyword>
<dbReference type="Pfam" id="PF04347">
    <property type="entry name" value="FliO"/>
    <property type="match status" value="1"/>
</dbReference>
<dbReference type="InterPro" id="IPR022781">
    <property type="entry name" value="Flagellar_biosynth_FliO"/>
</dbReference>
<reference evidence="8 9" key="1">
    <citation type="submission" date="2019-03" db="EMBL/GenBank/DDBJ databases">
        <title>Genomic Encyclopedia of Type Strains, Phase IV (KMG-IV): sequencing the most valuable type-strain genomes for metagenomic binning, comparative biology and taxonomic classification.</title>
        <authorList>
            <person name="Goeker M."/>
        </authorList>
    </citation>
    <scope>NUCLEOTIDE SEQUENCE [LARGE SCALE GENOMIC DNA]</scope>
    <source>
        <strain evidence="8 9">DSM 23802</strain>
    </source>
</reference>
<dbReference type="Proteomes" id="UP000295788">
    <property type="component" value="Unassembled WGS sequence"/>
</dbReference>
<keyword evidence="8" id="KW-0969">Cilium</keyword>
<dbReference type="EMBL" id="SMAB01000007">
    <property type="protein sequence ID" value="TCS82950.1"/>
    <property type="molecule type" value="Genomic_DNA"/>
</dbReference>
<feature type="transmembrane region" description="Helical" evidence="7">
    <location>
        <begin position="40"/>
        <end position="60"/>
    </location>
</feature>
<feature type="region of interest" description="Disordered" evidence="6">
    <location>
        <begin position="185"/>
        <end position="206"/>
    </location>
</feature>
<dbReference type="OrthoDB" id="2376965at2"/>
<name>A0A4R3KIM6_9BACI</name>
<keyword evidence="8" id="KW-0966">Cell projection</keyword>
<evidence type="ECO:0000256" key="1">
    <source>
        <dbReference type="ARBA" id="ARBA00004236"/>
    </source>
</evidence>
<evidence type="ECO:0000256" key="7">
    <source>
        <dbReference type="SAM" id="Phobius"/>
    </source>
</evidence>
<keyword evidence="3 7" id="KW-0812">Transmembrane</keyword>
<evidence type="ECO:0000256" key="4">
    <source>
        <dbReference type="ARBA" id="ARBA00022989"/>
    </source>
</evidence>
<keyword evidence="2" id="KW-1003">Cell membrane</keyword>
<gene>
    <name evidence="8" type="ORF">EDD72_10733</name>
</gene>
<evidence type="ECO:0000256" key="2">
    <source>
        <dbReference type="ARBA" id="ARBA00022475"/>
    </source>
</evidence>
<dbReference type="AlphaFoldDB" id="A0A4R3KIM6"/>
<evidence type="ECO:0000313" key="9">
    <source>
        <dbReference type="Proteomes" id="UP000295788"/>
    </source>
</evidence>
<feature type="compositionally biased region" description="Basic and acidic residues" evidence="6">
    <location>
        <begin position="186"/>
        <end position="206"/>
    </location>
</feature>
<evidence type="ECO:0000256" key="5">
    <source>
        <dbReference type="ARBA" id="ARBA00023136"/>
    </source>
</evidence>
<accession>A0A4R3KIM6</accession>
<comment type="subcellular location">
    <subcellularLocation>
        <location evidence="1">Cell membrane</location>
    </subcellularLocation>
</comment>
<sequence length="206" mass="23938">MTSYGSFFSLFIIFLLSPSQISFAEENQTFQEPNLGWQFFKLIFFLFLILAMIYFLFRFLSRKNGLVRSNAFQLLGGIPLGQNKSIQFVEIGQKIYVLGIGQDVHLLQIIDNQEELQQIRDLVSAPSIANDRLIGWLNHIKSVFSPLKRFMEKKNLEKIHSIKSFEELLNRKMADLKEQRTQSLKEIIHTKSDTSTEKLGKRDSDE</sequence>
<organism evidence="8 9">
    <name type="scientific">Tepidibacillus fermentans</name>
    <dbReference type="NCBI Taxonomy" id="1281767"/>
    <lineage>
        <taxon>Bacteria</taxon>
        <taxon>Bacillati</taxon>
        <taxon>Bacillota</taxon>
        <taxon>Bacilli</taxon>
        <taxon>Bacillales</taxon>
        <taxon>Bacillaceae</taxon>
        <taxon>Tepidibacillus</taxon>
    </lineage>
</organism>
<protein>
    <submittedName>
        <fullName evidence="8">Flagellar protein FliO/FliZ</fullName>
    </submittedName>
</protein>
<evidence type="ECO:0000256" key="6">
    <source>
        <dbReference type="SAM" id="MobiDB-lite"/>
    </source>
</evidence>
<dbReference type="GO" id="GO:0044781">
    <property type="term" value="P:bacterial-type flagellum organization"/>
    <property type="evidence" value="ECO:0007669"/>
    <property type="project" value="InterPro"/>
</dbReference>
<keyword evidence="4 7" id="KW-1133">Transmembrane helix</keyword>
<dbReference type="GO" id="GO:0016020">
    <property type="term" value="C:membrane"/>
    <property type="evidence" value="ECO:0007669"/>
    <property type="project" value="InterPro"/>
</dbReference>
<comment type="caution">
    <text evidence="8">The sequence shown here is derived from an EMBL/GenBank/DDBJ whole genome shotgun (WGS) entry which is preliminary data.</text>
</comment>
<keyword evidence="9" id="KW-1185">Reference proteome</keyword>
<evidence type="ECO:0000256" key="3">
    <source>
        <dbReference type="ARBA" id="ARBA00022692"/>
    </source>
</evidence>